<dbReference type="SUPFAM" id="SSF55620">
    <property type="entry name" value="Tetrahydrobiopterin biosynthesis enzymes-like"/>
    <property type="match status" value="1"/>
</dbReference>
<name>A0A5B7GIK2_PORTR</name>
<evidence type="ECO:0000256" key="6">
    <source>
        <dbReference type="ARBA" id="ARBA00017098"/>
    </source>
</evidence>
<evidence type="ECO:0000256" key="8">
    <source>
        <dbReference type="ARBA" id="ARBA00023002"/>
    </source>
</evidence>
<comment type="similarity">
    <text evidence="4">Belongs to the uricase family.</text>
</comment>
<evidence type="ECO:0000256" key="2">
    <source>
        <dbReference type="ARBA" id="ARBA00004275"/>
    </source>
</evidence>
<comment type="pathway">
    <text evidence="3">Purine metabolism; urate degradation; (S)-allantoin from urate: step 1/3.</text>
</comment>
<keyword evidence="13" id="KW-1185">Reference proteome</keyword>
<dbReference type="GO" id="GO:0004846">
    <property type="term" value="F:urate oxidase activity"/>
    <property type="evidence" value="ECO:0007669"/>
    <property type="project" value="UniProtKB-EC"/>
</dbReference>
<dbReference type="AlphaFoldDB" id="A0A5B7GIK2"/>
<dbReference type="EMBL" id="VSRR010014758">
    <property type="protein sequence ID" value="MPC57406.1"/>
    <property type="molecule type" value="Genomic_DNA"/>
</dbReference>
<dbReference type="EC" id="1.7.3.3" evidence="5"/>
<evidence type="ECO:0000256" key="10">
    <source>
        <dbReference type="ARBA" id="ARBA00031317"/>
    </source>
</evidence>
<keyword evidence="7" id="KW-0659">Purine metabolism</keyword>
<accession>A0A5B7GIK2</accession>
<evidence type="ECO:0000313" key="12">
    <source>
        <dbReference type="EMBL" id="MPC57406.1"/>
    </source>
</evidence>
<reference evidence="12 13" key="1">
    <citation type="submission" date="2019-05" db="EMBL/GenBank/DDBJ databases">
        <title>Another draft genome of Portunus trituberculatus and its Hox gene families provides insights of decapod evolution.</title>
        <authorList>
            <person name="Jeong J.-H."/>
            <person name="Song I."/>
            <person name="Kim S."/>
            <person name="Choi T."/>
            <person name="Kim D."/>
            <person name="Ryu S."/>
            <person name="Kim W."/>
        </authorList>
    </citation>
    <scope>NUCLEOTIDE SEQUENCE [LARGE SCALE GENOMIC DNA]</scope>
    <source>
        <tissue evidence="12">Muscle</tissue>
    </source>
</reference>
<keyword evidence="8" id="KW-0560">Oxidoreductase</keyword>
<dbReference type="Pfam" id="PF01014">
    <property type="entry name" value="Uricase"/>
    <property type="match status" value="1"/>
</dbReference>
<dbReference type="GO" id="GO:0005777">
    <property type="term" value="C:peroxisome"/>
    <property type="evidence" value="ECO:0007669"/>
    <property type="project" value="UniProtKB-SubCell"/>
</dbReference>
<proteinExistence type="inferred from homology"/>
<dbReference type="PANTHER" id="PTHR42874:SF1">
    <property type="entry name" value="URICASE"/>
    <property type="match status" value="1"/>
</dbReference>
<keyword evidence="9" id="KW-0576">Peroxisome</keyword>
<comment type="function">
    <text evidence="1">Catalyzes the oxidation of uric acid to 5-hydroxyisourate, which is further processed to form (S)-allantoin.</text>
</comment>
<gene>
    <name evidence="12" type="primary">Uro_2</name>
    <name evidence="12" type="ORF">E2C01_051385</name>
</gene>
<sequence length="99" mass="11387">MVSEGRGKPKLVVNIEISKDGDLCEKIEGQNVLHFERTAEVWTGLESMRLLKTTQSSFVNFVQDEFRTLPDQEDRIFSTVVSASWRYTDIANIDFGKTW</sequence>
<dbReference type="GO" id="GO:0019628">
    <property type="term" value="P:urate catabolic process"/>
    <property type="evidence" value="ECO:0007669"/>
    <property type="project" value="UniProtKB-UniPathway"/>
</dbReference>
<evidence type="ECO:0000313" key="13">
    <source>
        <dbReference type="Proteomes" id="UP000324222"/>
    </source>
</evidence>
<evidence type="ECO:0000256" key="1">
    <source>
        <dbReference type="ARBA" id="ARBA00003860"/>
    </source>
</evidence>
<protein>
    <recommendedName>
        <fullName evidence="6">Uricase</fullName>
        <ecNumber evidence="5">1.7.3.3</ecNumber>
    </recommendedName>
    <alternativeName>
        <fullName evidence="10">Urate oxidase</fullName>
    </alternativeName>
</protein>
<evidence type="ECO:0000256" key="4">
    <source>
        <dbReference type="ARBA" id="ARBA00009760"/>
    </source>
</evidence>
<evidence type="ECO:0000256" key="9">
    <source>
        <dbReference type="ARBA" id="ARBA00023140"/>
    </source>
</evidence>
<evidence type="ECO:0000256" key="3">
    <source>
        <dbReference type="ARBA" id="ARBA00004831"/>
    </source>
</evidence>
<dbReference type="Gene3D" id="3.10.270.10">
    <property type="entry name" value="Urate Oxidase"/>
    <property type="match status" value="1"/>
</dbReference>
<dbReference type="InterPro" id="IPR002042">
    <property type="entry name" value="Uricase"/>
</dbReference>
<organism evidence="12 13">
    <name type="scientific">Portunus trituberculatus</name>
    <name type="common">Swimming crab</name>
    <name type="synonym">Neptunus trituberculatus</name>
    <dbReference type="NCBI Taxonomy" id="210409"/>
    <lineage>
        <taxon>Eukaryota</taxon>
        <taxon>Metazoa</taxon>
        <taxon>Ecdysozoa</taxon>
        <taxon>Arthropoda</taxon>
        <taxon>Crustacea</taxon>
        <taxon>Multicrustacea</taxon>
        <taxon>Malacostraca</taxon>
        <taxon>Eumalacostraca</taxon>
        <taxon>Eucarida</taxon>
        <taxon>Decapoda</taxon>
        <taxon>Pleocyemata</taxon>
        <taxon>Brachyura</taxon>
        <taxon>Eubrachyura</taxon>
        <taxon>Portunoidea</taxon>
        <taxon>Portunidae</taxon>
        <taxon>Portuninae</taxon>
        <taxon>Portunus</taxon>
    </lineage>
</organism>
<evidence type="ECO:0000256" key="5">
    <source>
        <dbReference type="ARBA" id="ARBA00012598"/>
    </source>
</evidence>
<dbReference type="PRINTS" id="PR00093">
    <property type="entry name" value="URICASE"/>
</dbReference>
<comment type="subcellular location">
    <subcellularLocation>
        <location evidence="2">Peroxisome</location>
    </subcellularLocation>
</comment>
<evidence type="ECO:0000256" key="11">
    <source>
        <dbReference type="ARBA" id="ARBA00048818"/>
    </source>
</evidence>
<evidence type="ECO:0000256" key="7">
    <source>
        <dbReference type="ARBA" id="ARBA00022631"/>
    </source>
</evidence>
<dbReference type="UniPathway" id="UPA00394">
    <property type="reaction ID" value="UER00650"/>
</dbReference>
<dbReference type="OrthoDB" id="9992118at2759"/>
<dbReference type="Proteomes" id="UP000324222">
    <property type="component" value="Unassembled WGS sequence"/>
</dbReference>
<comment type="catalytic activity">
    <reaction evidence="11">
        <text>urate + O2 + H2O = 5-hydroxyisourate + H2O2</text>
        <dbReference type="Rhea" id="RHEA:21368"/>
        <dbReference type="ChEBI" id="CHEBI:15377"/>
        <dbReference type="ChEBI" id="CHEBI:15379"/>
        <dbReference type="ChEBI" id="CHEBI:16240"/>
        <dbReference type="ChEBI" id="CHEBI:17775"/>
        <dbReference type="ChEBI" id="CHEBI:18072"/>
        <dbReference type="EC" id="1.7.3.3"/>
    </reaction>
</comment>
<dbReference type="GO" id="GO:0006145">
    <property type="term" value="P:purine nucleobase catabolic process"/>
    <property type="evidence" value="ECO:0007669"/>
    <property type="project" value="TreeGrafter"/>
</dbReference>
<dbReference type="PANTHER" id="PTHR42874">
    <property type="entry name" value="URICASE"/>
    <property type="match status" value="1"/>
</dbReference>
<comment type="caution">
    <text evidence="12">The sequence shown here is derived from an EMBL/GenBank/DDBJ whole genome shotgun (WGS) entry which is preliminary data.</text>
</comment>